<dbReference type="Proteomes" id="UP000541426">
    <property type="component" value="Unassembled WGS sequence"/>
</dbReference>
<evidence type="ECO:0000313" key="3">
    <source>
        <dbReference type="EMBL" id="MBB3987488.1"/>
    </source>
</evidence>
<dbReference type="InterPro" id="IPR050855">
    <property type="entry name" value="NDM-1-like"/>
</dbReference>
<protein>
    <submittedName>
        <fullName evidence="3">Quinoprotein relay system zinc metallohydrolase 2</fullName>
    </submittedName>
</protein>
<evidence type="ECO:0000259" key="2">
    <source>
        <dbReference type="SMART" id="SM00849"/>
    </source>
</evidence>
<dbReference type="PANTHER" id="PTHR42951:SF4">
    <property type="entry name" value="ACYL-COENZYME A THIOESTERASE MBLAC2"/>
    <property type="match status" value="1"/>
</dbReference>
<feature type="domain" description="Metallo-beta-lactamase" evidence="2">
    <location>
        <begin position="88"/>
        <end position="272"/>
    </location>
</feature>
<dbReference type="CDD" id="cd16282">
    <property type="entry name" value="metallo-hydrolase-like_MBL-fold"/>
    <property type="match status" value="1"/>
</dbReference>
<accession>A0A7W6DQW5</accession>
<dbReference type="InterPro" id="IPR036866">
    <property type="entry name" value="RibonucZ/Hydroxyglut_hydro"/>
</dbReference>
<dbReference type="GO" id="GO:0017001">
    <property type="term" value="P:antibiotic catabolic process"/>
    <property type="evidence" value="ECO:0007669"/>
    <property type="project" value="UniProtKB-ARBA"/>
</dbReference>
<keyword evidence="4" id="KW-1185">Reference proteome</keyword>
<dbReference type="AlphaFoldDB" id="A0A7W6DQW5"/>
<evidence type="ECO:0000313" key="4">
    <source>
        <dbReference type="Proteomes" id="UP000541426"/>
    </source>
</evidence>
<dbReference type="GO" id="GO:0016787">
    <property type="term" value="F:hydrolase activity"/>
    <property type="evidence" value="ECO:0007669"/>
    <property type="project" value="UniProtKB-KW"/>
</dbReference>
<proteinExistence type="inferred from homology"/>
<dbReference type="SMART" id="SM00849">
    <property type="entry name" value="Lactamase_B"/>
    <property type="match status" value="1"/>
</dbReference>
<dbReference type="Gene3D" id="3.60.15.10">
    <property type="entry name" value="Ribonuclease Z/Hydroxyacylglutathione hydrolase-like"/>
    <property type="match status" value="1"/>
</dbReference>
<evidence type="ECO:0000256" key="1">
    <source>
        <dbReference type="ARBA" id="ARBA00005250"/>
    </source>
</evidence>
<dbReference type="Pfam" id="PF00753">
    <property type="entry name" value="Lactamase_B"/>
    <property type="match status" value="1"/>
</dbReference>
<comment type="similarity">
    <text evidence="1">Belongs to the metallo-beta-lactamase superfamily. Class-B beta-lactamase family.</text>
</comment>
<name>A0A7W6DQW5_9RHOB</name>
<dbReference type="RefSeq" id="WP_183968649.1">
    <property type="nucleotide sequence ID" value="NZ_BAABBZ010000011.1"/>
</dbReference>
<dbReference type="InterPro" id="IPR030829">
    <property type="entry name" value="SoxH-rel_PQQ_2"/>
</dbReference>
<dbReference type="EMBL" id="JACIEJ010000010">
    <property type="protein sequence ID" value="MBB3987488.1"/>
    <property type="molecule type" value="Genomic_DNA"/>
</dbReference>
<dbReference type="PANTHER" id="PTHR42951">
    <property type="entry name" value="METALLO-BETA-LACTAMASE DOMAIN-CONTAINING"/>
    <property type="match status" value="1"/>
</dbReference>
<organism evidence="3 4">
    <name type="scientific">Sagittula marina</name>
    <dbReference type="NCBI Taxonomy" id="943940"/>
    <lineage>
        <taxon>Bacteria</taxon>
        <taxon>Pseudomonadati</taxon>
        <taxon>Pseudomonadota</taxon>
        <taxon>Alphaproteobacteria</taxon>
        <taxon>Rhodobacterales</taxon>
        <taxon>Roseobacteraceae</taxon>
        <taxon>Sagittula</taxon>
    </lineage>
</organism>
<sequence length="343" mass="36653">MFEAVVLVCLNAGEGPCRDVLLPGAEAETQADCMAQLPDVPEFSVGASLGSPTCRAVAQELTLTEVAPGLWVHEGQIAEPDEENRGDVSNLAIVIGETSVAVIDSGSAAWMGEAAWRAIRQRTDLPVSHMILTHLHPDHVFGADVFARAGAEVVAHEGLSRALMDRQDNYLESLSRLIGAQNMIGTRVPEVDNSLSDSVDIDLGERTLELQAWPRAHTGTDLTVVDRATGTLIAGDLLFHGHTPALDGSLPGWQGALETLIRQPFVRAVPGHGAASLSWPDGAAPLERYLNRLATDTRNAVAGGERLGAAVGHIAESEAPNWQLFEAYNPRNATVAFTELEWE</sequence>
<dbReference type="NCBIfam" id="TIGR04559">
    <property type="entry name" value="SoxH_rel_PQQ_2"/>
    <property type="match status" value="1"/>
</dbReference>
<dbReference type="InterPro" id="IPR001279">
    <property type="entry name" value="Metallo-B-lactamas"/>
</dbReference>
<gene>
    <name evidence="3" type="ORF">GGQ68_003835</name>
</gene>
<keyword evidence="3" id="KW-0378">Hydrolase</keyword>
<comment type="caution">
    <text evidence="3">The sequence shown here is derived from an EMBL/GenBank/DDBJ whole genome shotgun (WGS) entry which is preliminary data.</text>
</comment>
<dbReference type="SUPFAM" id="SSF56281">
    <property type="entry name" value="Metallo-hydrolase/oxidoreductase"/>
    <property type="match status" value="1"/>
</dbReference>
<reference evidence="3 4" key="1">
    <citation type="submission" date="2020-08" db="EMBL/GenBank/DDBJ databases">
        <title>Genomic Encyclopedia of Type Strains, Phase IV (KMG-IV): sequencing the most valuable type-strain genomes for metagenomic binning, comparative biology and taxonomic classification.</title>
        <authorList>
            <person name="Goeker M."/>
        </authorList>
    </citation>
    <scope>NUCLEOTIDE SEQUENCE [LARGE SCALE GENOMIC DNA]</scope>
    <source>
        <strain evidence="3 4">DSM 102235</strain>
    </source>
</reference>